<dbReference type="RefSeq" id="WP_067598814.1">
    <property type="nucleotide sequence ID" value="NZ_CP015963.1"/>
</dbReference>
<comment type="caution">
    <text evidence="3">The sequence shown here is derived from an EMBL/GenBank/DDBJ whole genome shotgun (WGS) entry which is preliminary data.</text>
</comment>
<accession>A0A562UN87</accession>
<feature type="transmembrane region" description="Helical" evidence="1">
    <location>
        <begin position="21"/>
        <end position="41"/>
    </location>
</feature>
<keyword evidence="1" id="KW-1133">Transmembrane helix</keyword>
<dbReference type="STRING" id="476157.GCA_001663155_01288"/>
<evidence type="ECO:0000313" key="4">
    <source>
        <dbReference type="Proteomes" id="UP000320547"/>
    </source>
</evidence>
<keyword evidence="4" id="KW-1185">Reference proteome</keyword>
<name>A0A562UN87_9SPHN</name>
<feature type="domain" description="TadE-like" evidence="2">
    <location>
        <begin position="13"/>
        <end position="55"/>
    </location>
</feature>
<evidence type="ECO:0000259" key="2">
    <source>
        <dbReference type="Pfam" id="PF07811"/>
    </source>
</evidence>
<dbReference type="EMBL" id="VLLK01000002">
    <property type="protein sequence ID" value="TWJ07066.1"/>
    <property type="molecule type" value="Genomic_DNA"/>
</dbReference>
<reference evidence="3 4" key="1">
    <citation type="submission" date="2019-07" db="EMBL/GenBank/DDBJ databases">
        <title>Genomic Encyclopedia of Archaeal and Bacterial Type Strains, Phase II (KMG-II): from individual species to whole genera.</title>
        <authorList>
            <person name="Goeker M."/>
        </authorList>
    </citation>
    <scope>NUCLEOTIDE SEQUENCE [LARGE SCALE GENOMIC DNA]</scope>
    <source>
        <strain evidence="3 4">ATCC BAA-2084</strain>
    </source>
</reference>
<organism evidence="3 4">
    <name type="scientific">Altererythrobacter ishigakiensis</name>
    <dbReference type="NCBI Taxonomy" id="476157"/>
    <lineage>
        <taxon>Bacteria</taxon>
        <taxon>Pseudomonadati</taxon>
        <taxon>Pseudomonadota</taxon>
        <taxon>Alphaproteobacteria</taxon>
        <taxon>Sphingomonadales</taxon>
        <taxon>Erythrobacteraceae</taxon>
        <taxon>Altererythrobacter</taxon>
    </lineage>
</organism>
<dbReference type="InterPro" id="IPR012495">
    <property type="entry name" value="TadE-like_dom"/>
</dbReference>
<dbReference type="Pfam" id="PF07811">
    <property type="entry name" value="TadE"/>
    <property type="match status" value="1"/>
</dbReference>
<dbReference type="Proteomes" id="UP000320547">
    <property type="component" value="Unassembled WGS sequence"/>
</dbReference>
<evidence type="ECO:0000313" key="3">
    <source>
        <dbReference type="EMBL" id="TWJ07066.1"/>
    </source>
</evidence>
<sequence>MMFVRRFLSDTRGGAAAEMALILPISILLLFTGFETGHYFYQQHQIVKALRDGARYAARQSFDEANCRDGTAKQFQGLVLTEIQSLTRTGQINGTTPRIANWNSNGQVTVTVTCPTGAESQTGIYDGTERAPQVTVETRISYDSLFNGLGIITDSYSIGASQQATVMGI</sequence>
<dbReference type="OrthoDB" id="7449015at2"/>
<gene>
    <name evidence="3" type="ORF">JN10_2614</name>
</gene>
<evidence type="ECO:0000256" key="1">
    <source>
        <dbReference type="SAM" id="Phobius"/>
    </source>
</evidence>
<dbReference type="AlphaFoldDB" id="A0A562UN87"/>
<keyword evidence="1" id="KW-0812">Transmembrane</keyword>
<proteinExistence type="predicted"/>
<keyword evidence="1" id="KW-0472">Membrane</keyword>
<protein>
    <submittedName>
        <fullName evidence="3">TadE-like protein</fullName>
    </submittedName>
</protein>